<evidence type="ECO:0000313" key="5">
    <source>
        <dbReference type="Proteomes" id="UP001489902"/>
    </source>
</evidence>
<evidence type="ECO:0000256" key="1">
    <source>
        <dbReference type="ARBA" id="ARBA00001148"/>
    </source>
</evidence>
<dbReference type="SUPFAM" id="SSF54506">
    <property type="entry name" value="Diaminopimelate epimerase-like"/>
    <property type="match status" value="1"/>
</dbReference>
<proteinExistence type="inferred from homology"/>
<reference evidence="4 5" key="1">
    <citation type="submission" date="2024-04" db="EMBL/GenBank/DDBJ databases">
        <title>Complete genome sequence of Fusarium acuminatum.</title>
        <authorList>
            <person name="Lan B."/>
        </authorList>
    </citation>
    <scope>NUCLEOTIDE SEQUENCE [LARGE SCALE GENOMIC DNA]</scope>
    <source>
        <strain evidence="4">1A</strain>
    </source>
</reference>
<evidence type="ECO:0000313" key="4">
    <source>
        <dbReference type="EMBL" id="WZH46593.1"/>
    </source>
</evidence>
<sequence length="341" mass="37262">MSFWIDTEDWHTAGEPFRIVATLPENHLPNDQTVTQRRLAVVNTPNHPLDQLRQSLCHEPRGHADMYGGFVTPPNDPGAHFGVLFWHKDGFSTACGHGTIALGYWAVTKGMVEVPEDGSVDVVIDVPSGRVVAKITVEKGRPVHGDFINVKSYQIAKDVSVSLPSRNIDIKLDLAFGGAVYAAIDASRLGLVVEPSQYIEFINLGREIKTSLGKRAHYGEYDLYGVIFFNDEGTGEGGEIRQRNVTVFADGQIDRSPCGSGTASRVAVLLAEGRLGAGKSKLLHRSIINTVFEADIVSEEDSPVEFPAFQEDTKYPGSVQNKSFIHRQTKAVLRSSSSNAE</sequence>
<comment type="similarity">
    <text evidence="2">Belongs to the proline racemase family.</text>
</comment>
<organism evidence="4 5">
    <name type="scientific">Fusarium acuminatum</name>
    <dbReference type="NCBI Taxonomy" id="5515"/>
    <lineage>
        <taxon>Eukaryota</taxon>
        <taxon>Fungi</taxon>
        <taxon>Dikarya</taxon>
        <taxon>Ascomycota</taxon>
        <taxon>Pezizomycotina</taxon>
        <taxon>Sordariomycetes</taxon>
        <taxon>Hypocreomycetidae</taxon>
        <taxon>Hypocreales</taxon>
        <taxon>Nectriaceae</taxon>
        <taxon>Fusarium</taxon>
        <taxon>Fusarium tricinctum species complex</taxon>
    </lineage>
</organism>
<dbReference type="InterPro" id="IPR008794">
    <property type="entry name" value="Pro_racemase_fam"/>
</dbReference>
<dbReference type="EC" id="4.2.1.77" evidence="3"/>
<dbReference type="EMBL" id="CP151263">
    <property type="protein sequence ID" value="WZH46593.1"/>
    <property type="molecule type" value="Genomic_DNA"/>
</dbReference>
<name>A0ABZ2X0J7_9HYPO</name>
<evidence type="ECO:0000256" key="3">
    <source>
        <dbReference type="ARBA" id="ARBA00013105"/>
    </source>
</evidence>
<gene>
    <name evidence="4" type="ORF">QYS62_007678</name>
</gene>
<dbReference type="SFLD" id="SFLDS00028">
    <property type="entry name" value="Proline_Racemase"/>
    <property type="match status" value="1"/>
</dbReference>
<dbReference type="Pfam" id="PF05544">
    <property type="entry name" value="Pro_racemase"/>
    <property type="match status" value="1"/>
</dbReference>
<dbReference type="PANTHER" id="PTHR33442:SF1">
    <property type="entry name" value="TRANS-3-HYDROXY-L-PROLINE DEHYDRATASE"/>
    <property type="match status" value="1"/>
</dbReference>
<dbReference type="PANTHER" id="PTHR33442">
    <property type="entry name" value="TRANS-3-HYDROXY-L-PROLINE DEHYDRATASE"/>
    <property type="match status" value="1"/>
</dbReference>
<protein>
    <recommendedName>
        <fullName evidence="3">trans-L-3-hydroxyproline dehydratase</fullName>
        <ecNumber evidence="3">4.2.1.77</ecNumber>
    </recommendedName>
</protein>
<accession>A0ABZ2X0J7</accession>
<dbReference type="Proteomes" id="UP001489902">
    <property type="component" value="Chromosome 4"/>
</dbReference>
<dbReference type="Gene3D" id="3.10.310.10">
    <property type="entry name" value="Diaminopimelate Epimerase, Chain A, domain 1"/>
    <property type="match status" value="2"/>
</dbReference>
<comment type="catalytic activity">
    <reaction evidence="1">
        <text>trans-3-hydroxy-L-proline = 1-pyrroline-2-carboxylate + H2O</text>
        <dbReference type="Rhea" id="RHEA:10320"/>
        <dbReference type="ChEBI" id="CHEBI:15377"/>
        <dbReference type="ChEBI" id="CHEBI:39785"/>
        <dbReference type="ChEBI" id="CHEBI:57938"/>
        <dbReference type="EC" id="4.2.1.77"/>
    </reaction>
</comment>
<evidence type="ECO:0000256" key="2">
    <source>
        <dbReference type="ARBA" id="ARBA00007529"/>
    </source>
</evidence>
<keyword evidence="5" id="KW-1185">Reference proteome</keyword>